<dbReference type="EMBL" id="JBANMG010000009">
    <property type="protein sequence ID" value="KAK6949469.1"/>
    <property type="molecule type" value="Genomic_DNA"/>
</dbReference>
<sequence>MKRQHIALPTLQVAAAAFFAAGVRAESYCVDGANKVVAKVECDTVGTHPAGQFFLHQGPPGLAIGDVIPPPAEPGHVSGGFGRRATDDDEEHTTGG</sequence>
<dbReference type="AlphaFoldDB" id="A0AAX6M9Z7"/>
<evidence type="ECO:0000256" key="1">
    <source>
        <dbReference type="SAM" id="MobiDB-lite"/>
    </source>
</evidence>
<comment type="caution">
    <text evidence="3">The sequence shown here is derived from an EMBL/GenBank/DDBJ whole genome shotgun (WGS) entry which is preliminary data.</text>
</comment>
<keyword evidence="2" id="KW-0732">Signal</keyword>
<evidence type="ECO:0000256" key="2">
    <source>
        <dbReference type="SAM" id="SignalP"/>
    </source>
</evidence>
<feature type="compositionally biased region" description="Acidic residues" evidence="1">
    <location>
        <begin position="87"/>
        <end position="96"/>
    </location>
</feature>
<name>A0AAX6M9Z7_9PEZI</name>
<feature type="chain" id="PRO_5043814144" evidence="2">
    <location>
        <begin position="26"/>
        <end position="96"/>
    </location>
</feature>
<accession>A0AAX6M9Z7</accession>
<reference evidence="3 4" key="1">
    <citation type="journal article" date="2024" name="Front Chem Biol">
        <title>Unveiling the potential of Daldinia eschscholtzii MFLUCC 19-0629 through bioactivity and bioinformatics studies for enhanced sustainable agriculture production.</title>
        <authorList>
            <person name="Brooks S."/>
            <person name="Weaver J.A."/>
            <person name="Klomchit A."/>
            <person name="Alharthi S.A."/>
            <person name="Onlamun T."/>
            <person name="Nurani R."/>
            <person name="Vong T.K."/>
            <person name="Alberti F."/>
            <person name="Greco C."/>
        </authorList>
    </citation>
    <scope>NUCLEOTIDE SEQUENCE [LARGE SCALE GENOMIC DNA]</scope>
    <source>
        <strain evidence="3">MFLUCC 19-0629</strain>
    </source>
</reference>
<dbReference type="Proteomes" id="UP001369815">
    <property type="component" value="Unassembled WGS sequence"/>
</dbReference>
<evidence type="ECO:0000313" key="4">
    <source>
        <dbReference type="Proteomes" id="UP001369815"/>
    </source>
</evidence>
<proteinExistence type="predicted"/>
<gene>
    <name evidence="3" type="ORF">Daesc_009549</name>
</gene>
<organism evidence="3 4">
    <name type="scientific">Daldinia eschscholtzii</name>
    <dbReference type="NCBI Taxonomy" id="292717"/>
    <lineage>
        <taxon>Eukaryota</taxon>
        <taxon>Fungi</taxon>
        <taxon>Dikarya</taxon>
        <taxon>Ascomycota</taxon>
        <taxon>Pezizomycotina</taxon>
        <taxon>Sordariomycetes</taxon>
        <taxon>Xylariomycetidae</taxon>
        <taxon>Xylariales</taxon>
        <taxon>Hypoxylaceae</taxon>
        <taxon>Daldinia</taxon>
    </lineage>
</organism>
<evidence type="ECO:0000313" key="3">
    <source>
        <dbReference type="EMBL" id="KAK6949469.1"/>
    </source>
</evidence>
<feature type="region of interest" description="Disordered" evidence="1">
    <location>
        <begin position="70"/>
        <end position="96"/>
    </location>
</feature>
<protein>
    <submittedName>
        <fullName evidence="3">Uncharacterized protein</fullName>
    </submittedName>
</protein>
<feature type="signal peptide" evidence="2">
    <location>
        <begin position="1"/>
        <end position="25"/>
    </location>
</feature>
<keyword evidence="4" id="KW-1185">Reference proteome</keyword>